<dbReference type="EMBL" id="ACFC01000004">
    <property type="protein sequence ID" value="EEE07313.1"/>
    <property type="molecule type" value="Genomic_DNA"/>
</dbReference>
<sequence length="38" mass="4317">MPFRSKCGMALHFGRHPHLLVRTINCCFVKPGTQFATN</sequence>
<reference evidence="1 2" key="1">
    <citation type="journal article" date="2012" name="J. Bacteriol.">
        <title>Draft Genome Sequence Determination for Cystic Fibrosis and Chronic Granulomatous Disease Burkholderia multivorans Isolates.</title>
        <authorList>
            <person name="Varga J.J."/>
            <person name="Losada L."/>
            <person name="Zelazny A.M."/>
            <person name="Brinkac L."/>
            <person name="Harkins D."/>
            <person name="Radune D."/>
            <person name="Hostetler J."/>
            <person name="Sampaio E.P."/>
            <person name="Ronning C.M."/>
            <person name="Nierman W.C."/>
            <person name="Greenberg D.E."/>
            <person name="Holland S.M."/>
            <person name="Goldberg J.B."/>
        </authorList>
    </citation>
    <scope>NUCLEOTIDE SEQUENCE [LARGE SCALE GENOMIC DNA]</scope>
    <source>
        <strain evidence="1 2">CGD2</strain>
    </source>
</reference>
<accession>B9BNZ5</accession>
<dbReference type="Proteomes" id="UP000004535">
    <property type="component" value="Unassembled WGS sequence"/>
</dbReference>
<organism evidence="1 2">
    <name type="scientific">Burkholderia multivorans CGD2</name>
    <dbReference type="NCBI Taxonomy" id="513052"/>
    <lineage>
        <taxon>Bacteria</taxon>
        <taxon>Pseudomonadati</taxon>
        <taxon>Pseudomonadota</taxon>
        <taxon>Betaproteobacteria</taxon>
        <taxon>Burkholderiales</taxon>
        <taxon>Burkholderiaceae</taxon>
        <taxon>Burkholderia</taxon>
        <taxon>Burkholderia cepacia complex</taxon>
    </lineage>
</organism>
<comment type="caution">
    <text evidence="1">The sequence shown here is derived from an EMBL/GenBank/DDBJ whole genome shotgun (WGS) entry which is preliminary data.</text>
</comment>
<name>B9BNZ5_9BURK</name>
<evidence type="ECO:0000313" key="1">
    <source>
        <dbReference type="EMBL" id="EEE07313.1"/>
    </source>
</evidence>
<evidence type="ECO:0000313" key="2">
    <source>
        <dbReference type="Proteomes" id="UP000004535"/>
    </source>
</evidence>
<gene>
    <name evidence="1" type="ORF">BURMUCGD2_6415</name>
</gene>
<dbReference type="AlphaFoldDB" id="B9BNZ5"/>
<proteinExistence type="predicted"/>
<protein>
    <submittedName>
        <fullName evidence="1">Uncharacterized protein</fullName>
    </submittedName>
</protein>